<dbReference type="InterPro" id="IPR002818">
    <property type="entry name" value="DJ-1/PfpI"/>
</dbReference>
<dbReference type="InterPro" id="IPR009057">
    <property type="entry name" value="Homeodomain-like_sf"/>
</dbReference>
<name>A0A5C6Q431_9GAMM</name>
<dbReference type="CDD" id="cd03136">
    <property type="entry name" value="GATase1_AraC_ArgR_like"/>
    <property type="match status" value="1"/>
</dbReference>
<dbReference type="GO" id="GO:0003700">
    <property type="term" value="F:DNA-binding transcription factor activity"/>
    <property type="evidence" value="ECO:0007669"/>
    <property type="project" value="InterPro"/>
</dbReference>
<dbReference type="PROSITE" id="PS00041">
    <property type="entry name" value="HTH_ARAC_FAMILY_1"/>
    <property type="match status" value="1"/>
</dbReference>
<dbReference type="PROSITE" id="PS01124">
    <property type="entry name" value="HTH_ARAC_FAMILY_2"/>
    <property type="match status" value="1"/>
</dbReference>
<dbReference type="Gene3D" id="1.10.10.60">
    <property type="entry name" value="Homeodomain-like"/>
    <property type="match status" value="1"/>
</dbReference>
<dbReference type="OrthoDB" id="9803764at2"/>
<dbReference type="AlphaFoldDB" id="A0A5C6Q431"/>
<evidence type="ECO:0000256" key="3">
    <source>
        <dbReference type="ARBA" id="ARBA00023163"/>
    </source>
</evidence>
<accession>A0A5C6Q431</accession>
<comment type="caution">
    <text evidence="5">The sequence shown here is derived from an EMBL/GenBank/DDBJ whole genome shotgun (WGS) entry which is preliminary data.</text>
</comment>
<dbReference type="Proteomes" id="UP000321822">
    <property type="component" value="Unassembled WGS sequence"/>
</dbReference>
<keyword evidence="2" id="KW-0238">DNA-binding</keyword>
<dbReference type="InterPro" id="IPR029062">
    <property type="entry name" value="Class_I_gatase-like"/>
</dbReference>
<sequence>MPLTPSNSSQRQIKCKHVGFLLQPNFTMLALSSAIEPMRMANQLSGETLYRWTILSEDGRVVTASDGLKVEVDSCINNYVEFDTVLVCGGVDIKGTVTRKVLSWLTHLSRCNIVLGGICTGSYLLAKAGLLDGYQSTIHWELLASCQEEFPLVKSSNQLFILDRDRMTCSGGTAPIDMMLQVISKEYGKALTTAISDMFSHENIRDENDQQRIPLQHIVGATQSKLQDVVALMEANIEEILCLDELANYVDLSRRQLERLFQKYLDCSPHRYYLQLRLGKARQLLKQTNMSIIEIAIACGFVSTPHFSKCYRNSFSIPPRDERNVLAKNKQFAASKESSLGSIKVQHQHQQHH</sequence>
<dbReference type="PANTHER" id="PTHR43130:SF3">
    <property type="entry name" value="HTH-TYPE TRANSCRIPTIONAL REGULATOR RV1931C"/>
    <property type="match status" value="1"/>
</dbReference>
<dbReference type="SUPFAM" id="SSF46689">
    <property type="entry name" value="Homeodomain-like"/>
    <property type="match status" value="2"/>
</dbReference>
<evidence type="ECO:0000259" key="4">
    <source>
        <dbReference type="PROSITE" id="PS01124"/>
    </source>
</evidence>
<keyword evidence="1" id="KW-0805">Transcription regulation</keyword>
<dbReference type="Pfam" id="PF01965">
    <property type="entry name" value="DJ-1_PfpI"/>
    <property type="match status" value="1"/>
</dbReference>
<reference evidence="5 6" key="1">
    <citation type="submission" date="2019-07" db="EMBL/GenBank/DDBJ databases">
        <title>Genomes of sea-ice associated Colwellia species.</title>
        <authorList>
            <person name="Bowman J.P."/>
        </authorList>
    </citation>
    <scope>NUCLEOTIDE SEQUENCE [LARGE SCALE GENOMIC DNA]</scope>
    <source>
        <strain evidence="5 6">ACAM 459</strain>
    </source>
</reference>
<evidence type="ECO:0000313" key="6">
    <source>
        <dbReference type="Proteomes" id="UP000321822"/>
    </source>
</evidence>
<dbReference type="FunFam" id="1.10.10.60:FF:000090">
    <property type="entry name" value="Transcriptional regulator ArgR, AraC family"/>
    <property type="match status" value="1"/>
</dbReference>
<dbReference type="InterPro" id="IPR018062">
    <property type="entry name" value="HTH_AraC-typ_CS"/>
</dbReference>
<organism evidence="5 6">
    <name type="scientific">Colwellia demingiae</name>
    <dbReference type="NCBI Taxonomy" id="89401"/>
    <lineage>
        <taxon>Bacteria</taxon>
        <taxon>Pseudomonadati</taxon>
        <taxon>Pseudomonadota</taxon>
        <taxon>Gammaproteobacteria</taxon>
        <taxon>Alteromonadales</taxon>
        <taxon>Colwelliaceae</taxon>
        <taxon>Colwellia</taxon>
    </lineage>
</organism>
<keyword evidence="6" id="KW-1185">Reference proteome</keyword>
<feature type="domain" description="HTH araC/xylS-type" evidence="4">
    <location>
        <begin position="227"/>
        <end position="325"/>
    </location>
</feature>
<dbReference type="Gene3D" id="3.40.50.880">
    <property type="match status" value="1"/>
</dbReference>
<dbReference type="InterPro" id="IPR052158">
    <property type="entry name" value="INH-QAR"/>
</dbReference>
<dbReference type="PANTHER" id="PTHR43130">
    <property type="entry name" value="ARAC-FAMILY TRANSCRIPTIONAL REGULATOR"/>
    <property type="match status" value="1"/>
</dbReference>
<dbReference type="GO" id="GO:0043565">
    <property type="term" value="F:sequence-specific DNA binding"/>
    <property type="evidence" value="ECO:0007669"/>
    <property type="project" value="InterPro"/>
</dbReference>
<protein>
    <submittedName>
        <fullName evidence="5">GlxA family transcriptional regulator</fullName>
    </submittedName>
</protein>
<proteinExistence type="predicted"/>
<dbReference type="InterPro" id="IPR018060">
    <property type="entry name" value="HTH_AraC"/>
</dbReference>
<dbReference type="SUPFAM" id="SSF52317">
    <property type="entry name" value="Class I glutamine amidotransferase-like"/>
    <property type="match status" value="1"/>
</dbReference>
<gene>
    <name evidence="5" type="ORF">ESZ36_21890</name>
</gene>
<dbReference type="SMART" id="SM00342">
    <property type="entry name" value="HTH_ARAC"/>
    <property type="match status" value="1"/>
</dbReference>
<evidence type="ECO:0000256" key="2">
    <source>
        <dbReference type="ARBA" id="ARBA00023125"/>
    </source>
</evidence>
<dbReference type="RefSeq" id="WP_146791842.1">
    <property type="nucleotide sequence ID" value="NZ_VOLT01000019.1"/>
</dbReference>
<dbReference type="EMBL" id="VOLT01000019">
    <property type="protein sequence ID" value="TWX63624.1"/>
    <property type="molecule type" value="Genomic_DNA"/>
</dbReference>
<keyword evidence="3" id="KW-0804">Transcription</keyword>
<evidence type="ECO:0000256" key="1">
    <source>
        <dbReference type="ARBA" id="ARBA00023015"/>
    </source>
</evidence>
<evidence type="ECO:0000313" key="5">
    <source>
        <dbReference type="EMBL" id="TWX63624.1"/>
    </source>
</evidence>
<dbReference type="Pfam" id="PF12833">
    <property type="entry name" value="HTH_18"/>
    <property type="match status" value="1"/>
</dbReference>